<dbReference type="Pfam" id="PF19420">
    <property type="entry name" value="DDAH_eukar"/>
    <property type="match status" value="1"/>
</dbReference>
<comment type="caution">
    <text evidence="4">The sequence shown here is derived from an EMBL/GenBank/DDBJ whole genome shotgun (WGS) entry which is preliminary data.</text>
</comment>
<dbReference type="SUPFAM" id="SSF55909">
    <property type="entry name" value="Pentein"/>
    <property type="match status" value="1"/>
</dbReference>
<dbReference type="InterPro" id="IPR033195">
    <property type="entry name" value="AmidinoTrfase"/>
</dbReference>
<dbReference type="RefSeq" id="WP_419194250.1">
    <property type="nucleotide sequence ID" value="NZ_SJPJ01000001.1"/>
</dbReference>
<dbReference type="InterPro" id="IPR019546">
    <property type="entry name" value="TAT_signal_bac_arc"/>
</dbReference>
<gene>
    <name evidence="4" type="primary">strB1</name>
    <name evidence="4" type="ORF">CA13_27370</name>
</gene>
<dbReference type="InterPro" id="IPR006311">
    <property type="entry name" value="TAT_signal"/>
</dbReference>
<dbReference type="EC" id="2.1.4.2" evidence="4"/>
<dbReference type="PROSITE" id="PS51318">
    <property type="entry name" value="TAT"/>
    <property type="match status" value="1"/>
</dbReference>
<dbReference type="EMBL" id="SJPJ01000001">
    <property type="protein sequence ID" value="TWT81286.1"/>
    <property type="molecule type" value="Genomic_DNA"/>
</dbReference>
<evidence type="ECO:0000256" key="2">
    <source>
        <dbReference type="ARBA" id="ARBA00022679"/>
    </source>
</evidence>
<evidence type="ECO:0000313" key="5">
    <source>
        <dbReference type="Proteomes" id="UP000315010"/>
    </source>
</evidence>
<feature type="signal peptide" evidence="3">
    <location>
        <begin position="1"/>
        <end position="34"/>
    </location>
</feature>
<dbReference type="NCBIfam" id="TIGR01409">
    <property type="entry name" value="TAT_signal_seq"/>
    <property type="match status" value="1"/>
</dbReference>
<evidence type="ECO:0000256" key="3">
    <source>
        <dbReference type="SAM" id="SignalP"/>
    </source>
</evidence>
<dbReference type="PANTHER" id="PTHR10488:SF1">
    <property type="entry name" value="GLYCINE AMIDINOTRANSFERASE, MITOCHONDRIAL"/>
    <property type="match status" value="1"/>
</dbReference>
<protein>
    <submittedName>
        <fullName evidence="4">Inosamine-phosphate amidinotransferase 1</fullName>
        <ecNumber evidence="4">2.1.4.2</ecNumber>
    </submittedName>
</protein>
<accession>A0A5C5Z2N4</accession>
<evidence type="ECO:0000256" key="1">
    <source>
        <dbReference type="ARBA" id="ARBA00006943"/>
    </source>
</evidence>
<sequence precursor="true">MKDPIQPVRRDFMKTAAAAASAVALTGVTSTAHGADQKKGTKSKMIQVNHEWGALKEVVVGVPNLRLPSKLAEAPKQFLPDTSIEFIEKHAGKLVKDCAPDLFSQFVEQVNGIIQILEDRGIIVHQVKKHLPSEEAFLAELNDTVMQTYPRDPMLVIGNKFIETAMYEPNRRKERFAIRRTIGDRLANSNARIVSMPEPEPFPADENGKYGPGPFLEGGDVMLVGRDIYVGNTGNASNKAGMRWLQNCLGNKYRVHEVPLSSHFLHLDCVLALVRPGLAVICKEAFIKGIPDFLKDWKLIDVSAEDAEQKLGCNGLVLDENTMIVGDDMPELAESLSAEGTEVLTARIDGIYWQGGGFRCWHHPLVRESKLA</sequence>
<keyword evidence="5" id="KW-1185">Reference proteome</keyword>
<keyword evidence="3" id="KW-0732">Signal</keyword>
<dbReference type="PANTHER" id="PTHR10488">
    <property type="entry name" value="GLYCINE AMIDINOTRANSFERASE, MITOCHONDRIAL"/>
    <property type="match status" value="1"/>
</dbReference>
<name>A0A5C5Z2N4_9BACT</name>
<comment type="similarity">
    <text evidence="1">Belongs to the amidinotransferase family.</text>
</comment>
<dbReference type="AlphaFoldDB" id="A0A5C5Z2N4"/>
<reference evidence="4 5" key="1">
    <citation type="submission" date="2019-02" db="EMBL/GenBank/DDBJ databases">
        <title>Deep-cultivation of Planctomycetes and their phenomic and genomic characterization uncovers novel biology.</title>
        <authorList>
            <person name="Wiegand S."/>
            <person name="Jogler M."/>
            <person name="Boedeker C."/>
            <person name="Pinto D."/>
            <person name="Vollmers J."/>
            <person name="Rivas-Marin E."/>
            <person name="Kohn T."/>
            <person name="Peeters S.H."/>
            <person name="Heuer A."/>
            <person name="Rast P."/>
            <person name="Oberbeckmann S."/>
            <person name="Bunk B."/>
            <person name="Jeske O."/>
            <person name="Meyerdierks A."/>
            <person name="Storesund J.E."/>
            <person name="Kallscheuer N."/>
            <person name="Luecker S."/>
            <person name="Lage O.M."/>
            <person name="Pohl T."/>
            <person name="Merkel B.J."/>
            <person name="Hornburger P."/>
            <person name="Mueller R.-W."/>
            <person name="Bruemmer F."/>
            <person name="Labrenz M."/>
            <person name="Spormann A.M."/>
            <person name="Op Den Camp H."/>
            <person name="Overmann J."/>
            <person name="Amann R."/>
            <person name="Jetten M.S.M."/>
            <person name="Mascher T."/>
            <person name="Medema M.H."/>
            <person name="Devos D.P."/>
            <person name="Kaster A.-K."/>
            <person name="Ovreas L."/>
            <person name="Rohde M."/>
            <person name="Galperin M.Y."/>
            <person name="Jogler C."/>
        </authorList>
    </citation>
    <scope>NUCLEOTIDE SEQUENCE [LARGE SCALE GENOMIC DNA]</scope>
    <source>
        <strain evidence="4 5">CA13</strain>
    </source>
</reference>
<organism evidence="4 5">
    <name type="scientific">Novipirellula herctigrandis</name>
    <dbReference type="NCBI Taxonomy" id="2527986"/>
    <lineage>
        <taxon>Bacteria</taxon>
        <taxon>Pseudomonadati</taxon>
        <taxon>Planctomycetota</taxon>
        <taxon>Planctomycetia</taxon>
        <taxon>Pirellulales</taxon>
        <taxon>Pirellulaceae</taxon>
        <taxon>Novipirellula</taxon>
    </lineage>
</organism>
<dbReference type="Proteomes" id="UP000315010">
    <property type="component" value="Unassembled WGS sequence"/>
</dbReference>
<keyword evidence="2 4" id="KW-0808">Transferase</keyword>
<proteinExistence type="inferred from homology"/>
<evidence type="ECO:0000313" key="4">
    <source>
        <dbReference type="EMBL" id="TWT81286.1"/>
    </source>
</evidence>
<dbReference type="GO" id="GO:0015069">
    <property type="term" value="F:scyllo-inosamine-4-phosphate amidinotransferase activity"/>
    <property type="evidence" value="ECO:0007669"/>
    <property type="project" value="UniProtKB-EC"/>
</dbReference>
<dbReference type="Gene3D" id="3.75.10.10">
    <property type="entry name" value="L-arginine/glycine Amidinotransferase, Chain A"/>
    <property type="match status" value="1"/>
</dbReference>
<feature type="chain" id="PRO_5023066465" evidence="3">
    <location>
        <begin position="35"/>
        <end position="372"/>
    </location>
</feature>